<comment type="caution">
    <text evidence="1">The sequence shown here is derived from an EMBL/GenBank/DDBJ whole genome shotgun (WGS) entry which is preliminary data.</text>
</comment>
<sequence length="145" mass="15044">MTTGCMPWAAKSSSTATSITPSTTTTITATTATYSSTIPSSSLPSPSLVLLPPPLLLPSLLPLPSPPVPPPSPHLRLCSVSSHFVGAIFIPRRRGDEVAAAGCQGVVLYSYDVAWGGCRLAPEGRVRLSVGGAEGHTHTITHIQF</sequence>
<evidence type="ECO:0000313" key="2">
    <source>
        <dbReference type="Proteomes" id="UP000324222"/>
    </source>
</evidence>
<dbReference type="AlphaFoldDB" id="A0A5B7J8I8"/>
<protein>
    <submittedName>
        <fullName evidence="1">Uncharacterized protein</fullName>
    </submittedName>
</protein>
<dbReference type="EMBL" id="VSRR010080370">
    <property type="protein sequence ID" value="MPC89238.1"/>
    <property type="molecule type" value="Genomic_DNA"/>
</dbReference>
<accession>A0A5B7J8I8</accession>
<reference evidence="1 2" key="1">
    <citation type="submission" date="2019-05" db="EMBL/GenBank/DDBJ databases">
        <title>Another draft genome of Portunus trituberculatus and its Hox gene families provides insights of decapod evolution.</title>
        <authorList>
            <person name="Jeong J.-H."/>
            <person name="Song I."/>
            <person name="Kim S."/>
            <person name="Choi T."/>
            <person name="Kim D."/>
            <person name="Ryu S."/>
            <person name="Kim W."/>
        </authorList>
    </citation>
    <scope>NUCLEOTIDE SEQUENCE [LARGE SCALE GENOMIC DNA]</scope>
    <source>
        <tissue evidence="1">Muscle</tissue>
    </source>
</reference>
<name>A0A5B7J8I8_PORTR</name>
<proteinExistence type="predicted"/>
<gene>
    <name evidence="1" type="ORF">E2C01_084176</name>
</gene>
<dbReference type="Proteomes" id="UP000324222">
    <property type="component" value="Unassembled WGS sequence"/>
</dbReference>
<keyword evidence="2" id="KW-1185">Reference proteome</keyword>
<organism evidence="1 2">
    <name type="scientific">Portunus trituberculatus</name>
    <name type="common">Swimming crab</name>
    <name type="synonym">Neptunus trituberculatus</name>
    <dbReference type="NCBI Taxonomy" id="210409"/>
    <lineage>
        <taxon>Eukaryota</taxon>
        <taxon>Metazoa</taxon>
        <taxon>Ecdysozoa</taxon>
        <taxon>Arthropoda</taxon>
        <taxon>Crustacea</taxon>
        <taxon>Multicrustacea</taxon>
        <taxon>Malacostraca</taxon>
        <taxon>Eumalacostraca</taxon>
        <taxon>Eucarida</taxon>
        <taxon>Decapoda</taxon>
        <taxon>Pleocyemata</taxon>
        <taxon>Brachyura</taxon>
        <taxon>Eubrachyura</taxon>
        <taxon>Portunoidea</taxon>
        <taxon>Portunidae</taxon>
        <taxon>Portuninae</taxon>
        <taxon>Portunus</taxon>
    </lineage>
</organism>
<evidence type="ECO:0000313" key="1">
    <source>
        <dbReference type="EMBL" id="MPC89238.1"/>
    </source>
</evidence>